<evidence type="ECO:0000313" key="3">
    <source>
        <dbReference type="Proteomes" id="UP000044602"/>
    </source>
</evidence>
<reference evidence="3" key="1">
    <citation type="submission" date="2015-05" db="EMBL/GenBank/DDBJ databases">
        <authorList>
            <person name="Fogelqvist Johan"/>
        </authorList>
    </citation>
    <scope>NUCLEOTIDE SEQUENCE [LARGE SCALE GENOMIC DNA]</scope>
</reference>
<feature type="compositionally biased region" description="Low complexity" evidence="1">
    <location>
        <begin position="173"/>
        <end position="205"/>
    </location>
</feature>
<organism evidence="2 3">
    <name type="scientific">Verticillium longisporum</name>
    <name type="common">Verticillium dahliae var. longisporum</name>
    <dbReference type="NCBI Taxonomy" id="100787"/>
    <lineage>
        <taxon>Eukaryota</taxon>
        <taxon>Fungi</taxon>
        <taxon>Dikarya</taxon>
        <taxon>Ascomycota</taxon>
        <taxon>Pezizomycotina</taxon>
        <taxon>Sordariomycetes</taxon>
        <taxon>Hypocreomycetidae</taxon>
        <taxon>Glomerellales</taxon>
        <taxon>Plectosphaerellaceae</taxon>
        <taxon>Verticillium</taxon>
    </lineage>
</organism>
<dbReference type="Proteomes" id="UP000044602">
    <property type="component" value="Unassembled WGS sequence"/>
</dbReference>
<protein>
    <submittedName>
        <fullName evidence="2">Uncharacterized protein</fullName>
    </submittedName>
</protein>
<evidence type="ECO:0000256" key="1">
    <source>
        <dbReference type="SAM" id="MobiDB-lite"/>
    </source>
</evidence>
<sequence length="211" mass="22406">MWTTANRSLSLKLTATIRLYKTALLSVLHKRTAQAVQEYTTTTMYALALSALLPLASAGLIKRCTPISDPDVAGGVIPPAPCWLTFNAACERFIAPDTELTIDETHNLIVVHGISEECVADIEEEHARKADGRKTFGWTEEHGKLHPIGDGILVISDVADETIQQYQSLTLEGEAPTAPEGEAPAEAAEPVVGQGEPEGEAAAAAPPAPAM</sequence>
<dbReference type="AlphaFoldDB" id="A0A0G4MYW4"/>
<keyword evidence="3" id="KW-1185">Reference proteome</keyword>
<accession>A0A0G4MYW4</accession>
<proteinExistence type="predicted"/>
<dbReference type="EMBL" id="CVQH01025860">
    <property type="protein sequence ID" value="CRK39367.1"/>
    <property type="molecule type" value="Genomic_DNA"/>
</dbReference>
<gene>
    <name evidence="2" type="ORF">BN1708_001597</name>
</gene>
<feature type="region of interest" description="Disordered" evidence="1">
    <location>
        <begin position="173"/>
        <end position="211"/>
    </location>
</feature>
<evidence type="ECO:0000313" key="2">
    <source>
        <dbReference type="EMBL" id="CRK39367.1"/>
    </source>
</evidence>
<name>A0A0G4MYW4_VERLO</name>